<dbReference type="Pfam" id="PF00144">
    <property type="entry name" value="Beta-lactamase"/>
    <property type="match status" value="1"/>
</dbReference>
<dbReference type="InterPro" id="IPR050789">
    <property type="entry name" value="Diverse_Enzym_Activities"/>
</dbReference>
<dbReference type="KEGG" id="mflu:HZU40_05970"/>
<proteinExistence type="predicted"/>
<sequence>MYIILNLAPIPTFVEPPHLRDGRRRRRFQPTKGTNMTTATQSLGIDADRLGLLPAAIKSDIAAETYDGAVVLVARHGEVILHEAIGYADRAAGRPVQLDSVFVTMSMFKPMTSVAVLQCIDRGQIAFTTQVRDVIPEYAANGKGNTTIADLLLHKAGLPLGAPVPPEVIGDIEATTAAVCNMVPQSVPGTTISYSAILGHSVLAEIVRRVDGGSRTFGRILNDDLIEPLGMFDTSLGAGLRARLTERAVPLVVRDRGPALFAPELIEGVGVAAAIEGVEIPAGGAYTTAGDWFRFAEALRRGGELDGVRVLSPAILRLATTIATGDLPNSLWDYTRQMRGWPEMPANLGLGFYVRGSGVFMHPFGLLSSPATFGGIGSGSTCFWVDPDREISYVFLSAGLMEDSYSSERHQRYADLVQSAVMD</sequence>
<dbReference type="EMBL" id="CP059894">
    <property type="protein sequence ID" value="QNJ93856.1"/>
    <property type="molecule type" value="Genomic_DNA"/>
</dbReference>
<feature type="domain" description="Beta-lactamase-related" evidence="1">
    <location>
        <begin position="63"/>
        <end position="414"/>
    </location>
</feature>
<reference evidence="2 3" key="1">
    <citation type="submission" date="2020-07" db="EMBL/GenBank/DDBJ databases">
        <title>Draft genome sequence of four isobutane-metabolizing strains capable of cometabolically degrading diverse ether contaminants.</title>
        <authorList>
            <person name="Chen W."/>
            <person name="Faulkner N."/>
            <person name="Smith C."/>
            <person name="Hyman M."/>
        </authorList>
    </citation>
    <scope>NUCLEOTIDE SEQUENCE [LARGE SCALE GENOMIC DNA]</scope>
    <source>
        <strain evidence="2 3">2A</strain>
    </source>
</reference>
<organism evidence="2 3">
    <name type="scientific">Mycolicibacterium fluoranthenivorans</name>
    <dbReference type="NCBI Taxonomy" id="258505"/>
    <lineage>
        <taxon>Bacteria</taxon>
        <taxon>Bacillati</taxon>
        <taxon>Actinomycetota</taxon>
        <taxon>Actinomycetes</taxon>
        <taxon>Mycobacteriales</taxon>
        <taxon>Mycobacteriaceae</taxon>
        <taxon>Mycolicibacterium</taxon>
    </lineage>
</organism>
<dbReference type="PANTHER" id="PTHR43283:SF3">
    <property type="entry name" value="BETA-LACTAMASE FAMILY PROTEIN (AFU_ORTHOLOGUE AFUA_5G07500)"/>
    <property type="match status" value="1"/>
</dbReference>
<accession>A0A7G8PHP0</accession>
<evidence type="ECO:0000259" key="1">
    <source>
        <dbReference type="Pfam" id="PF00144"/>
    </source>
</evidence>
<dbReference type="RefSeq" id="WP_187097858.1">
    <property type="nucleotide sequence ID" value="NZ_CP059894.1"/>
</dbReference>
<dbReference type="Proteomes" id="UP000515498">
    <property type="component" value="Chromosome"/>
</dbReference>
<dbReference type="Gene3D" id="3.40.710.10">
    <property type="entry name" value="DD-peptidase/beta-lactamase superfamily"/>
    <property type="match status" value="1"/>
</dbReference>
<dbReference type="InterPro" id="IPR001466">
    <property type="entry name" value="Beta-lactam-related"/>
</dbReference>
<evidence type="ECO:0000313" key="3">
    <source>
        <dbReference type="Proteomes" id="UP000515498"/>
    </source>
</evidence>
<dbReference type="SUPFAM" id="SSF56601">
    <property type="entry name" value="beta-lactamase/transpeptidase-like"/>
    <property type="match status" value="1"/>
</dbReference>
<gene>
    <name evidence="2" type="ORF">HZU40_05970</name>
</gene>
<dbReference type="AlphaFoldDB" id="A0A7G8PHP0"/>
<dbReference type="InterPro" id="IPR012338">
    <property type="entry name" value="Beta-lactam/transpept-like"/>
</dbReference>
<dbReference type="PANTHER" id="PTHR43283">
    <property type="entry name" value="BETA-LACTAMASE-RELATED"/>
    <property type="match status" value="1"/>
</dbReference>
<protein>
    <submittedName>
        <fullName evidence="2">Beta-lactamase family protein</fullName>
    </submittedName>
</protein>
<name>A0A7G8PHP0_9MYCO</name>
<evidence type="ECO:0000313" key="2">
    <source>
        <dbReference type="EMBL" id="QNJ93856.1"/>
    </source>
</evidence>